<gene>
    <name evidence="2" type="ORF">LCGC14_3159120</name>
</gene>
<protein>
    <submittedName>
        <fullName evidence="2">Uncharacterized protein</fullName>
    </submittedName>
</protein>
<sequence length="148" mass="17054">MKKFLVVAIFVFFLFGFNGSSDAASLIEDLKTFEQSLSEWVTNFDKLEERFSDFEKDLQTREKQIADFNKSVDSIKNLIADMNAKVDKVEKMGSASGIRDTLKEFEGTLNVFKRRFSEMAKRLEDQEVKTAVLGRIYDTAQRPLETLM</sequence>
<name>A0A0F8XYJ9_9ZZZZ</name>
<accession>A0A0F8XYJ9</accession>
<organism evidence="2">
    <name type="scientific">marine sediment metagenome</name>
    <dbReference type="NCBI Taxonomy" id="412755"/>
    <lineage>
        <taxon>unclassified sequences</taxon>
        <taxon>metagenomes</taxon>
        <taxon>ecological metagenomes</taxon>
    </lineage>
</organism>
<evidence type="ECO:0000256" key="1">
    <source>
        <dbReference type="SAM" id="Coils"/>
    </source>
</evidence>
<comment type="caution">
    <text evidence="2">The sequence shown here is derived from an EMBL/GenBank/DDBJ whole genome shotgun (WGS) entry which is preliminary data.</text>
</comment>
<dbReference type="AlphaFoldDB" id="A0A0F8XYJ9"/>
<keyword evidence="1" id="KW-0175">Coiled coil</keyword>
<evidence type="ECO:0000313" key="2">
    <source>
        <dbReference type="EMBL" id="KKK47049.1"/>
    </source>
</evidence>
<reference evidence="2" key="1">
    <citation type="journal article" date="2015" name="Nature">
        <title>Complex archaea that bridge the gap between prokaryotes and eukaryotes.</title>
        <authorList>
            <person name="Spang A."/>
            <person name="Saw J.H."/>
            <person name="Jorgensen S.L."/>
            <person name="Zaremba-Niedzwiedzka K."/>
            <person name="Martijn J."/>
            <person name="Lind A.E."/>
            <person name="van Eijk R."/>
            <person name="Schleper C."/>
            <person name="Guy L."/>
            <person name="Ettema T.J."/>
        </authorList>
    </citation>
    <scope>NUCLEOTIDE SEQUENCE</scope>
</reference>
<dbReference type="SUPFAM" id="SSF57997">
    <property type="entry name" value="Tropomyosin"/>
    <property type="match status" value="1"/>
</dbReference>
<proteinExistence type="predicted"/>
<dbReference type="Gene3D" id="1.10.287.1490">
    <property type="match status" value="1"/>
</dbReference>
<feature type="coiled-coil region" evidence="1">
    <location>
        <begin position="30"/>
        <end position="92"/>
    </location>
</feature>
<dbReference type="EMBL" id="LAZR01069774">
    <property type="protein sequence ID" value="KKK47049.1"/>
    <property type="molecule type" value="Genomic_DNA"/>
</dbReference>
<feature type="non-terminal residue" evidence="2">
    <location>
        <position position="148"/>
    </location>
</feature>